<evidence type="ECO:0000313" key="15">
    <source>
        <dbReference type="Proteomes" id="UP000604825"/>
    </source>
</evidence>
<evidence type="ECO:0000256" key="2">
    <source>
        <dbReference type="ARBA" id="ARBA00022448"/>
    </source>
</evidence>
<dbReference type="FunFam" id="2.60.40.420:FF:000067">
    <property type="entry name" value="Cupredoxin superfamily protein"/>
    <property type="match status" value="1"/>
</dbReference>
<evidence type="ECO:0000256" key="11">
    <source>
        <dbReference type="ARBA" id="ARBA00023180"/>
    </source>
</evidence>
<evidence type="ECO:0000256" key="1">
    <source>
        <dbReference type="ARBA" id="ARBA00004479"/>
    </source>
</evidence>
<keyword evidence="10" id="KW-1015">Disulfide bond</keyword>
<evidence type="ECO:0000256" key="8">
    <source>
        <dbReference type="ARBA" id="ARBA00023008"/>
    </source>
</evidence>
<keyword evidence="5 12" id="KW-0732">Signal</keyword>
<evidence type="ECO:0000256" key="5">
    <source>
        <dbReference type="ARBA" id="ARBA00022729"/>
    </source>
</evidence>
<dbReference type="GO" id="GO:0005886">
    <property type="term" value="C:plasma membrane"/>
    <property type="evidence" value="ECO:0007669"/>
    <property type="project" value="TreeGrafter"/>
</dbReference>
<reference evidence="14" key="1">
    <citation type="submission" date="2020-10" db="EMBL/GenBank/DDBJ databases">
        <authorList>
            <person name="Han B."/>
            <person name="Lu T."/>
            <person name="Zhao Q."/>
            <person name="Huang X."/>
            <person name="Zhao Y."/>
        </authorList>
    </citation>
    <scope>NUCLEOTIDE SEQUENCE</scope>
</reference>
<keyword evidence="4" id="KW-0479">Metal-binding</keyword>
<keyword evidence="6" id="KW-0249">Electron transport</keyword>
<keyword evidence="8" id="KW-0186">Copper</keyword>
<gene>
    <name evidence="14" type="ORF">NCGR_LOCUS14455</name>
</gene>
<feature type="chain" id="PRO_5032939603" description="Phytocyanin domain-containing protein" evidence="12">
    <location>
        <begin position="26"/>
        <end position="120"/>
    </location>
</feature>
<evidence type="ECO:0000259" key="13">
    <source>
        <dbReference type="PROSITE" id="PS51485"/>
    </source>
</evidence>
<keyword evidence="7" id="KW-1133">Transmembrane helix</keyword>
<keyword evidence="2" id="KW-0813">Transport</keyword>
<comment type="caution">
    <text evidence="14">The sequence shown here is derived from an EMBL/GenBank/DDBJ whole genome shotgun (WGS) entry which is preliminary data.</text>
</comment>
<evidence type="ECO:0000256" key="4">
    <source>
        <dbReference type="ARBA" id="ARBA00022723"/>
    </source>
</evidence>
<dbReference type="OrthoDB" id="656050at2759"/>
<dbReference type="PROSITE" id="PS51485">
    <property type="entry name" value="PHYTOCYANIN"/>
    <property type="match status" value="1"/>
</dbReference>
<dbReference type="AlphaFoldDB" id="A0A811N594"/>
<dbReference type="EMBL" id="CAJGYO010000003">
    <property type="protein sequence ID" value="CAD6221049.1"/>
    <property type="molecule type" value="Genomic_DNA"/>
</dbReference>
<feature type="signal peptide" evidence="12">
    <location>
        <begin position="1"/>
        <end position="25"/>
    </location>
</feature>
<feature type="domain" description="Phytocyanin" evidence="13">
    <location>
        <begin position="26"/>
        <end position="120"/>
    </location>
</feature>
<evidence type="ECO:0000256" key="10">
    <source>
        <dbReference type="ARBA" id="ARBA00023157"/>
    </source>
</evidence>
<dbReference type="InterPro" id="IPR008972">
    <property type="entry name" value="Cupredoxin"/>
</dbReference>
<dbReference type="PROSITE" id="PS51257">
    <property type="entry name" value="PROKAR_LIPOPROTEIN"/>
    <property type="match status" value="1"/>
</dbReference>
<dbReference type="Proteomes" id="UP000604825">
    <property type="component" value="Unassembled WGS sequence"/>
</dbReference>
<evidence type="ECO:0000256" key="3">
    <source>
        <dbReference type="ARBA" id="ARBA00022692"/>
    </source>
</evidence>
<evidence type="ECO:0000256" key="6">
    <source>
        <dbReference type="ARBA" id="ARBA00022982"/>
    </source>
</evidence>
<evidence type="ECO:0000256" key="7">
    <source>
        <dbReference type="ARBA" id="ARBA00022989"/>
    </source>
</evidence>
<dbReference type="CDD" id="cd04216">
    <property type="entry name" value="Phytocyanin"/>
    <property type="match status" value="1"/>
</dbReference>
<dbReference type="GO" id="GO:0009610">
    <property type="term" value="P:response to symbiotic fungus"/>
    <property type="evidence" value="ECO:0007669"/>
    <property type="project" value="UniProtKB-ARBA"/>
</dbReference>
<dbReference type="Gene3D" id="2.60.40.420">
    <property type="entry name" value="Cupredoxins - blue copper proteins"/>
    <property type="match status" value="1"/>
</dbReference>
<dbReference type="InterPro" id="IPR003245">
    <property type="entry name" value="Phytocyanin_dom"/>
</dbReference>
<dbReference type="GO" id="GO:0046872">
    <property type="term" value="F:metal ion binding"/>
    <property type="evidence" value="ECO:0007669"/>
    <property type="project" value="UniProtKB-KW"/>
</dbReference>
<dbReference type="PANTHER" id="PTHR33021">
    <property type="entry name" value="BLUE COPPER PROTEIN"/>
    <property type="match status" value="1"/>
</dbReference>
<keyword evidence="3" id="KW-0812">Transmembrane</keyword>
<evidence type="ECO:0000313" key="14">
    <source>
        <dbReference type="EMBL" id="CAD6221049.1"/>
    </source>
</evidence>
<comment type="subcellular location">
    <subcellularLocation>
        <location evidence="1">Membrane</location>
        <topology evidence="1">Single-pass type I membrane protein</topology>
    </subcellularLocation>
</comment>
<dbReference type="Pfam" id="PF02298">
    <property type="entry name" value="Cu_bind_like"/>
    <property type="match status" value="1"/>
</dbReference>
<dbReference type="InterPro" id="IPR039391">
    <property type="entry name" value="Phytocyanin-like"/>
</dbReference>
<proteinExistence type="predicted"/>
<accession>A0A811N594</accession>
<keyword evidence="11" id="KW-0325">Glycoprotein</keyword>
<name>A0A811N594_9POAL</name>
<keyword evidence="9" id="KW-0472">Membrane</keyword>
<protein>
    <recommendedName>
        <fullName evidence="13">Phytocyanin domain-containing protein</fullName>
    </recommendedName>
</protein>
<evidence type="ECO:0000256" key="9">
    <source>
        <dbReference type="ARBA" id="ARBA00023136"/>
    </source>
</evidence>
<dbReference type="PANTHER" id="PTHR33021:SF557">
    <property type="entry name" value="OS07G0165900 PROTEIN"/>
    <property type="match status" value="1"/>
</dbReference>
<evidence type="ECO:0000256" key="12">
    <source>
        <dbReference type="SAM" id="SignalP"/>
    </source>
</evidence>
<keyword evidence="15" id="KW-1185">Reference proteome</keyword>
<sequence length="120" mass="12959">MASSKQVLLLAAVAAVACLASLASATQWVVGDECGWRAKFNQTGWADGKTFVVGDTLLFKYPKGKHTVVQVGEEDFATCNHDDDDNQLGASCSGHDVVRLDKPGKMWFICTKRNHCLKGA</sequence>
<organism evidence="14 15">
    <name type="scientific">Miscanthus lutarioriparius</name>
    <dbReference type="NCBI Taxonomy" id="422564"/>
    <lineage>
        <taxon>Eukaryota</taxon>
        <taxon>Viridiplantae</taxon>
        <taxon>Streptophyta</taxon>
        <taxon>Embryophyta</taxon>
        <taxon>Tracheophyta</taxon>
        <taxon>Spermatophyta</taxon>
        <taxon>Magnoliopsida</taxon>
        <taxon>Liliopsida</taxon>
        <taxon>Poales</taxon>
        <taxon>Poaceae</taxon>
        <taxon>PACMAD clade</taxon>
        <taxon>Panicoideae</taxon>
        <taxon>Andropogonodae</taxon>
        <taxon>Andropogoneae</taxon>
        <taxon>Saccharinae</taxon>
        <taxon>Miscanthus</taxon>
    </lineage>
</organism>
<dbReference type="GO" id="GO:0009055">
    <property type="term" value="F:electron transfer activity"/>
    <property type="evidence" value="ECO:0007669"/>
    <property type="project" value="InterPro"/>
</dbReference>
<dbReference type="SUPFAM" id="SSF49503">
    <property type="entry name" value="Cupredoxins"/>
    <property type="match status" value="1"/>
</dbReference>